<name>A0A5K1VC37_ENTHI</name>
<feature type="transmembrane region" description="Helical" evidence="1">
    <location>
        <begin position="324"/>
        <end position="342"/>
    </location>
</feature>
<proteinExistence type="predicted"/>
<dbReference type="VEuPathDB" id="AmoebaDB:EHI5A_071740"/>
<dbReference type="VEuPathDB" id="AmoebaDB:KM1_143170"/>
<organism evidence="2 3">
    <name type="scientific">Entamoeba histolytica</name>
    <dbReference type="NCBI Taxonomy" id="5759"/>
    <lineage>
        <taxon>Eukaryota</taxon>
        <taxon>Amoebozoa</taxon>
        <taxon>Evosea</taxon>
        <taxon>Archamoebae</taxon>
        <taxon>Mastigamoebida</taxon>
        <taxon>Entamoebidae</taxon>
        <taxon>Entamoeba</taxon>
    </lineage>
</organism>
<feature type="transmembrane region" description="Helical" evidence="1">
    <location>
        <begin position="79"/>
        <end position="104"/>
    </location>
</feature>
<evidence type="ECO:0008006" key="4">
    <source>
        <dbReference type="Google" id="ProtNLM"/>
    </source>
</evidence>
<dbReference type="OMA" id="EEPYDKR"/>
<dbReference type="EMBL" id="BDEQ01000001">
    <property type="protein sequence ID" value="GAT95206.1"/>
    <property type="molecule type" value="Genomic_DNA"/>
</dbReference>
<keyword evidence="1" id="KW-1133">Transmembrane helix</keyword>
<dbReference type="Proteomes" id="UP000078387">
    <property type="component" value="Unassembled WGS sequence"/>
</dbReference>
<dbReference type="VEuPathDB" id="AmoebaDB:EHI7A_083710"/>
<protein>
    <recommendedName>
        <fullName evidence="4">Transmembrane protein</fullName>
    </recommendedName>
</protein>
<evidence type="ECO:0000313" key="3">
    <source>
        <dbReference type="Proteomes" id="UP000078387"/>
    </source>
</evidence>
<keyword evidence="1" id="KW-0472">Membrane</keyword>
<reference evidence="2 3" key="1">
    <citation type="submission" date="2016-05" db="EMBL/GenBank/DDBJ databases">
        <title>First whole genome sequencing of Entamoeba histolytica HM1:IMSS-clone-6.</title>
        <authorList>
            <person name="Mukherjee Avik.K."/>
            <person name="Izumyama S."/>
            <person name="Nakada-Tsukui K."/>
            <person name="Nozaki T."/>
        </authorList>
    </citation>
    <scope>NUCLEOTIDE SEQUENCE [LARGE SCALE GENOMIC DNA]</scope>
    <source>
        <strain evidence="2 3">HM1:IMSS clone 6</strain>
    </source>
</reference>
<comment type="caution">
    <text evidence="2">The sequence shown here is derived from an EMBL/GenBank/DDBJ whole genome shotgun (WGS) entry which is preliminary data.</text>
</comment>
<dbReference type="AlphaFoldDB" id="A0A5K1VC37"/>
<feature type="transmembrane region" description="Helical" evidence="1">
    <location>
        <begin position="36"/>
        <end position="59"/>
    </location>
</feature>
<dbReference type="VEuPathDB" id="AmoebaDB:EHI8A_085500"/>
<dbReference type="VEuPathDB" id="AmoebaDB:EHI_027530"/>
<sequence>MSLESAVSLKLFSHPIDTLKFFCYYVLRQIKELYNYIIHSTPILIILSVLILHIILSIFAPPFLHSYLFTTNFIIKYILWWFGLGVLSSVGLGTGMHTGLLFLFPHILNVCLAASACHSMNFTSYSDIWFNSNSFKCLSVVDETQTNPSFVQIFIRVFLPCFIWGVGTAFGEIPPYFLAYTSAMAGKENRELLNLKEEKPTNIISKSIQWMQLIMIDMVNKYGVWAIVALSAWPNAAFDLCGMCCGYNLIPLQTFLGGTIIGKAFIKVNLQAIFFITIFSREHLDLFVSFLKHISVKLAVIVNDLLDQAAEQFTNVDVEKPKPLLSYLWNGMISLVIIYFIISCIEQLAQQEAIHQYLETKSSNENICAKPKQE</sequence>
<gene>
    <name evidence="2" type="ORF">CL6EHI_027530</name>
</gene>
<evidence type="ECO:0000313" key="2">
    <source>
        <dbReference type="EMBL" id="GAT95206.1"/>
    </source>
</evidence>
<keyword evidence="1" id="KW-0812">Transmembrane</keyword>
<evidence type="ECO:0000256" key="1">
    <source>
        <dbReference type="SAM" id="Phobius"/>
    </source>
</evidence>
<accession>A0A5K1VC37</accession>